<evidence type="ECO:0000313" key="4">
    <source>
        <dbReference type="Proteomes" id="UP000287156"/>
    </source>
</evidence>
<dbReference type="GO" id="GO:0008840">
    <property type="term" value="F:4-hydroxy-tetrahydrodipicolinate synthase activity"/>
    <property type="evidence" value="ECO:0007669"/>
    <property type="project" value="TreeGrafter"/>
</dbReference>
<dbReference type="EMBL" id="QYTV02000004">
    <property type="protein sequence ID" value="RST74122.1"/>
    <property type="molecule type" value="Genomic_DNA"/>
</dbReference>
<name>A0A429XZC5_9BACI</name>
<dbReference type="PANTHER" id="PTHR12128:SF72">
    <property type="entry name" value="DIHYDRODIPICOLINATE SYNTHASE"/>
    <property type="match status" value="1"/>
</dbReference>
<comment type="similarity">
    <text evidence="2">Belongs to the DapA family.</text>
</comment>
<dbReference type="OrthoDB" id="9771791at2"/>
<keyword evidence="1 2" id="KW-0456">Lyase</keyword>
<dbReference type="Proteomes" id="UP000287156">
    <property type="component" value="Unassembled WGS sequence"/>
</dbReference>
<comment type="caution">
    <text evidence="3">The sequence shown here is derived from an EMBL/GenBank/DDBJ whole genome shotgun (WGS) entry which is preliminary data.</text>
</comment>
<dbReference type="PRINTS" id="PR00146">
    <property type="entry name" value="DHPICSNTHASE"/>
</dbReference>
<evidence type="ECO:0000256" key="1">
    <source>
        <dbReference type="ARBA" id="ARBA00023239"/>
    </source>
</evidence>
<gene>
    <name evidence="3" type="ORF">D4T97_010595</name>
</gene>
<dbReference type="InterPro" id="IPR002220">
    <property type="entry name" value="DapA-like"/>
</dbReference>
<accession>A0A429XZC5</accession>
<dbReference type="CDD" id="cd00408">
    <property type="entry name" value="DHDPS-like"/>
    <property type="match status" value="1"/>
</dbReference>
<dbReference type="InterPro" id="IPR013785">
    <property type="entry name" value="Aldolase_TIM"/>
</dbReference>
<dbReference type="SUPFAM" id="SSF51569">
    <property type="entry name" value="Aldolase"/>
    <property type="match status" value="1"/>
</dbReference>
<dbReference type="Gene3D" id="3.20.20.70">
    <property type="entry name" value="Aldolase class I"/>
    <property type="match status" value="1"/>
</dbReference>
<dbReference type="Pfam" id="PF00701">
    <property type="entry name" value="DHDPS"/>
    <property type="match status" value="1"/>
</dbReference>
<dbReference type="AlphaFoldDB" id="A0A429XZC5"/>
<reference evidence="3" key="1">
    <citation type="submission" date="2018-12" db="EMBL/GenBank/DDBJ databases">
        <authorList>
            <person name="Sun L."/>
            <person name="Chen Z."/>
        </authorList>
    </citation>
    <scope>NUCLEOTIDE SEQUENCE [LARGE SCALE GENOMIC DNA]</scope>
    <source>
        <strain evidence="3">3-2-2</strain>
    </source>
</reference>
<dbReference type="RefSeq" id="WP_126050471.1">
    <property type="nucleotide sequence ID" value="NZ_QYTV02000004.1"/>
</dbReference>
<keyword evidence="4" id="KW-1185">Reference proteome</keyword>
<evidence type="ECO:0000256" key="2">
    <source>
        <dbReference type="PIRNR" id="PIRNR001365"/>
    </source>
</evidence>
<dbReference type="PANTHER" id="PTHR12128">
    <property type="entry name" value="DIHYDRODIPICOLINATE SYNTHASE"/>
    <property type="match status" value="1"/>
</dbReference>
<dbReference type="PIRSF" id="PIRSF001365">
    <property type="entry name" value="DHDPS"/>
    <property type="match status" value="1"/>
</dbReference>
<proteinExistence type="inferred from homology"/>
<protein>
    <submittedName>
        <fullName evidence="3">Dihydrodipicolinate synthase family protein</fullName>
    </submittedName>
</protein>
<sequence length="294" mass="32326">MSIFQGVHISLVTPMTKEHKVDYKRLGEICDWLIAKGVSGIIAAGPVGEYATLSKEERKKVVETAVTASQGRVPVTAGTGAASTADTIYWAEHALDNGADGILALPPVGYKPLENEVLTHYERLSKVGIPMIVFNNPRDFGIDLTPELLDKMSQFENILAIKEFSGDIRRIHEILEKTSLDVLVGVDDLSMEGALCGATGWTSGVANALPELSVKLFNLARESKREEARQLYRDLVPLFRYDAGPQLIQAIKYMMELADQPAGPTRSPRLPLKSEDYDMIRDLFQKATLTAVNP</sequence>
<organism evidence="3 4">
    <name type="scientific">Siminovitchia acidinfaciens</name>
    <dbReference type="NCBI Taxonomy" id="2321395"/>
    <lineage>
        <taxon>Bacteria</taxon>
        <taxon>Bacillati</taxon>
        <taxon>Bacillota</taxon>
        <taxon>Bacilli</taxon>
        <taxon>Bacillales</taxon>
        <taxon>Bacillaceae</taxon>
        <taxon>Siminovitchia</taxon>
    </lineage>
</organism>
<dbReference type="SMART" id="SM01130">
    <property type="entry name" value="DHDPS"/>
    <property type="match status" value="1"/>
</dbReference>
<evidence type="ECO:0000313" key="3">
    <source>
        <dbReference type="EMBL" id="RST74122.1"/>
    </source>
</evidence>